<sequence>GHCSKHTKLFLHRTAARSERRRRGRKRLQANPSEETGLYHTAVKMMQCFHFMVEPAKTLTAKIKESHKRAKKEKREPLDEDQLFLVDLARDLNRVCQRSAVLEHIWNLDDTWPTFLCRAFILQWASMLESKKRPMQTDGWPEVDEIKYPDLINEQNLLEAKTVILTWIKDLRAQPEQSVWPGEPVAKVLEDLQSAWRWGRVPNLLTAMELVMWTLMVQRPDKDTIPQQWLMWKQKTQKIGAIPYIPQPVWDWISDAAVEVTLDQDTANPDLLITDEKKMRCGFERKDVPNYHQRFDGWWCAVGVEGFSAGRHYWEVDVGERDWRLGVARESALRKGFKSLNTETGYLTLRLERGTELKALTVPFTALPPGLIPRKVGIYLDYDRSQLSFYDADKHFHIYTYNDSFAEKLFPLFGTVEIVKDLVIRSPAAKTHCLCPTPCLWG</sequence>
<feature type="non-terminal residue" evidence="1">
    <location>
        <position position="1"/>
    </location>
</feature>
<name>A0ACB8VX16_9TELE</name>
<keyword evidence="2" id="KW-1185">Reference proteome</keyword>
<accession>A0ACB8VX16</accession>
<gene>
    <name evidence="1" type="ORF">L3Q82_014341</name>
</gene>
<reference evidence="1" key="1">
    <citation type="submission" date="2022-04" db="EMBL/GenBank/DDBJ databases">
        <title>Jade perch genome.</title>
        <authorList>
            <person name="Chao B."/>
        </authorList>
    </citation>
    <scope>NUCLEOTIDE SEQUENCE</scope>
    <source>
        <strain evidence="1">CB-2022</strain>
    </source>
</reference>
<dbReference type="EMBL" id="CM041547">
    <property type="protein sequence ID" value="KAI3360006.1"/>
    <property type="molecule type" value="Genomic_DNA"/>
</dbReference>
<proteinExistence type="predicted"/>
<evidence type="ECO:0000313" key="2">
    <source>
        <dbReference type="Proteomes" id="UP000831701"/>
    </source>
</evidence>
<protein>
    <submittedName>
        <fullName evidence="1">Uncharacterized protein</fullName>
    </submittedName>
</protein>
<evidence type="ECO:0000313" key="1">
    <source>
        <dbReference type="EMBL" id="KAI3360006.1"/>
    </source>
</evidence>
<comment type="caution">
    <text evidence="1">The sequence shown here is derived from an EMBL/GenBank/DDBJ whole genome shotgun (WGS) entry which is preliminary data.</text>
</comment>
<dbReference type="Proteomes" id="UP000831701">
    <property type="component" value="Chromosome 17"/>
</dbReference>
<organism evidence="1 2">
    <name type="scientific">Scortum barcoo</name>
    <name type="common">barcoo grunter</name>
    <dbReference type="NCBI Taxonomy" id="214431"/>
    <lineage>
        <taxon>Eukaryota</taxon>
        <taxon>Metazoa</taxon>
        <taxon>Chordata</taxon>
        <taxon>Craniata</taxon>
        <taxon>Vertebrata</taxon>
        <taxon>Euteleostomi</taxon>
        <taxon>Actinopterygii</taxon>
        <taxon>Neopterygii</taxon>
        <taxon>Teleostei</taxon>
        <taxon>Neoteleostei</taxon>
        <taxon>Acanthomorphata</taxon>
        <taxon>Eupercaria</taxon>
        <taxon>Centrarchiformes</taxon>
        <taxon>Terapontoidei</taxon>
        <taxon>Terapontidae</taxon>
        <taxon>Scortum</taxon>
    </lineage>
</organism>